<feature type="region of interest" description="Disordered" evidence="15">
    <location>
        <begin position="3131"/>
        <end position="3163"/>
    </location>
</feature>
<feature type="region of interest" description="Disordered" evidence="15">
    <location>
        <begin position="3243"/>
        <end position="3373"/>
    </location>
</feature>
<evidence type="ECO:0000256" key="5">
    <source>
        <dbReference type="ARBA" id="ARBA00012744"/>
    </source>
</evidence>
<dbReference type="InterPro" id="IPR019800">
    <property type="entry name" value="Glyco_hydro_3_AS"/>
</dbReference>
<evidence type="ECO:0000256" key="2">
    <source>
        <dbReference type="ARBA" id="ARBA00004613"/>
    </source>
</evidence>
<dbReference type="SUPFAM" id="SSF52279">
    <property type="entry name" value="Beta-D-glucan exohydrolase, C-terminal domain"/>
    <property type="match status" value="1"/>
</dbReference>
<comment type="caution">
    <text evidence="19">The sequence shown here is derived from an EMBL/GenBank/DDBJ whole genome shotgun (WGS) entry which is preliminary data.</text>
</comment>
<dbReference type="EC" id="3.2.1.21" evidence="5 14"/>
<proteinExistence type="inferred from homology"/>
<feature type="compositionally biased region" description="Basic and acidic residues" evidence="15">
    <location>
        <begin position="821"/>
        <end position="841"/>
    </location>
</feature>
<dbReference type="OrthoDB" id="416222at2759"/>
<dbReference type="SMART" id="SM01217">
    <property type="entry name" value="Fn3_like"/>
    <property type="match status" value="1"/>
</dbReference>
<feature type="region of interest" description="Disordered" evidence="15">
    <location>
        <begin position="2850"/>
        <end position="2878"/>
    </location>
</feature>
<evidence type="ECO:0000256" key="9">
    <source>
        <dbReference type="ARBA" id="ARBA00023001"/>
    </source>
</evidence>
<feature type="compositionally biased region" description="Basic and acidic residues" evidence="15">
    <location>
        <begin position="3150"/>
        <end position="3163"/>
    </location>
</feature>
<feature type="region of interest" description="Disordered" evidence="15">
    <location>
        <begin position="2295"/>
        <end position="2418"/>
    </location>
</feature>
<dbReference type="UniPathway" id="UPA00696"/>
<feature type="compositionally biased region" description="Polar residues" evidence="15">
    <location>
        <begin position="3291"/>
        <end position="3305"/>
    </location>
</feature>
<feature type="transmembrane region" description="Helical" evidence="16">
    <location>
        <begin position="1115"/>
        <end position="1134"/>
    </location>
</feature>
<keyword evidence="16" id="KW-0472">Membrane</keyword>
<feature type="region of interest" description="Disordered" evidence="15">
    <location>
        <begin position="2064"/>
        <end position="2084"/>
    </location>
</feature>
<feature type="domain" description="Fibronectin type III-like" evidence="18">
    <location>
        <begin position="682"/>
        <end position="748"/>
    </location>
</feature>
<name>A0A8H4RJV0_9HELO</name>
<organism evidence="19 20">
    <name type="scientific">Cudoniella acicularis</name>
    <dbReference type="NCBI Taxonomy" id="354080"/>
    <lineage>
        <taxon>Eukaryota</taxon>
        <taxon>Fungi</taxon>
        <taxon>Dikarya</taxon>
        <taxon>Ascomycota</taxon>
        <taxon>Pezizomycotina</taxon>
        <taxon>Leotiomycetes</taxon>
        <taxon>Helotiales</taxon>
        <taxon>Tricladiaceae</taxon>
        <taxon>Cudoniella</taxon>
    </lineage>
</organism>
<dbReference type="InterPro" id="IPR002772">
    <property type="entry name" value="Glyco_hydro_3_C"/>
</dbReference>
<evidence type="ECO:0000256" key="10">
    <source>
        <dbReference type="ARBA" id="ARBA00023180"/>
    </source>
</evidence>
<dbReference type="InterPro" id="IPR001764">
    <property type="entry name" value="Glyco_hydro_3_N"/>
</dbReference>
<feature type="compositionally biased region" description="Polar residues" evidence="15">
    <location>
        <begin position="2390"/>
        <end position="2418"/>
    </location>
</feature>
<evidence type="ECO:0000256" key="14">
    <source>
        <dbReference type="RuleBase" id="RU361161"/>
    </source>
</evidence>
<evidence type="ECO:0000256" key="3">
    <source>
        <dbReference type="ARBA" id="ARBA00004987"/>
    </source>
</evidence>
<feature type="transmembrane region" description="Helical" evidence="16">
    <location>
        <begin position="1180"/>
        <end position="1202"/>
    </location>
</feature>
<dbReference type="Pfam" id="PF00933">
    <property type="entry name" value="Glyco_hydro_3"/>
    <property type="match status" value="1"/>
</dbReference>
<keyword evidence="12 14" id="KW-0326">Glycosidase</keyword>
<dbReference type="PRINTS" id="PR00133">
    <property type="entry name" value="GLHYDRLASE3"/>
</dbReference>
<evidence type="ECO:0000256" key="8">
    <source>
        <dbReference type="ARBA" id="ARBA00022801"/>
    </source>
</evidence>
<keyword evidence="20" id="KW-1185">Reference proteome</keyword>
<feature type="compositionally biased region" description="Polar residues" evidence="15">
    <location>
        <begin position="2339"/>
        <end position="2368"/>
    </location>
</feature>
<feature type="region of interest" description="Disordered" evidence="15">
    <location>
        <begin position="976"/>
        <end position="998"/>
    </location>
</feature>
<feature type="transmembrane region" description="Helical" evidence="16">
    <location>
        <begin position="1063"/>
        <end position="1082"/>
    </location>
</feature>
<feature type="compositionally biased region" description="Basic and acidic residues" evidence="15">
    <location>
        <begin position="2782"/>
        <end position="2797"/>
    </location>
</feature>
<dbReference type="InterPro" id="IPR036881">
    <property type="entry name" value="Glyco_hydro_3_C_sf"/>
</dbReference>
<evidence type="ECO:0000256" key="4">
    <source>
        <dbReference type="ARBA" id="ARBA00005336"/>
    </source>
</evidence>
<evidence type="ECO:0000256" key="16">
    <source>
        <dbReference type="SAM" id="Phobius"/>
    </source>
</evidence>
<evidence type="ECO:0000259" key="18">
    <source>
        <dbReference type="SMART" id="SM01217"/>
    </source>
</evidence>
<evidence type="ECO:0000256" key="6">
    <source>
        <dbReference type="ARBA" id="ARBA00022525"/>
    </source>
</evidence>
<feature type="region of interest" description="Disordered" evidence="15">
    <location>
        <begin position="1524"/>
        <end position="1554"/>
    </location>
</feature>
<evidence type="ECO:0000256" key="7">
    <source>
        <dbReference type="ARBA" id="ARBA00022729"/>
    </source>
</evidence>
<feature type="region of interest" description="Disordered" evidence="15">
    <location>
        <begin position="1581"/>
        <end position="1667"/>
    </location>
</feature>
<feature type="region of interest" description="Disordered" evidence="15">
    <location>
        <begin position="2546"/>
        <end position="2575"/>
    </location>
</feature>
<keyword evidence="9" id="KW-0136">Cellulose degradation</keyword>
<feature type="compositionally biased region" description="Polar residues" evidence="15">
    <location>
        <begin position="1608"/>
        <end position="1618"/>
    </location>
</feature>
<dbReference type="Gene3D" id="3.40.50.1700">
    <property type="entry name" value="Glycoside hydrolase family 3 C-terminal domain"/>
    <property type="match status" value="1"/>
</dbReference>
<feature type="transmembrane region" description="Helical" evidence="16">
    <location>
        <begin position="1222"/>
        <end position="1248"/>
    </location>
</feature>
<protein>
    <recommendedName>
        <fullName evidence="5 14">beta-glucosidase</fullName>
        <ecNumber evidence="5 14">3.2.1.21</ecNumber>
    </recommendedName>
</protein>
<keyword evidence="8 14" id="KW-0378">Hydrolase</keyword>
<dbReference type="Pfam" id="PF14310">
    <property type="entry name" value="Fn3-like"/>
    <property type="match status" value="1"/>
</dbReference>
<dbReference type="Pfam" id="PF01915">
    <property type="entry name" value="Glyco_hydro_3_C"/>
    <property type="match status" value="1"/>
</dbReference>
<dbReference type="SUPFAM" id="SSF51445">
    <property type="entry name" value="(Trans)glycosidases"/>
    <property type="match status" value="1"/>
</dbReference>
<dbReference type="Proteomes" id="UP000566819">
    <property type="component" value="Unassembled WGS sequence"/>
</dbReference>
<keyword evidence="7 17" id="KW-0732">Signal</keyword>
<dbReference type="FunFam" id="3.20.20.300:FF:000002">
    <property type="entry name" value="Probable beta-glucosidase"/>
    <property type="match status" value="1"/>
</dbReference>
<dbReference type="PANTHER" id="PTHR42715">
    <property type="entry name" value="BETA-GLUCOSIDASE"/>
    <property type="match status" value="1"/>
</dbReference>
<dbReference type="EMBL" id="JAAMPI010000536">
    <property type="protein sequence ID" value="KAF4630571.1"/>
    <property type="molecule type" value="Genomic_DNA"/>
</dbReference>
<comment type="similarity">
    <text evidence="4 14">Belongs to the glycosyl hydrolase 3 family.</text>
</comment>
<feature type="chain" id="PRO_5034585352" description="beta-glucosidase" evidence="17">
    <location>
        <begin position="19"/>
        <end position="3402"/>
    </location>
</feature>
<keyword evidence="13 14" id="KW-0624">Polysaccharide degradation</keyword>
<feature type="compositionally biased region" description="Basic and acidic residues" evidence="15">
    <location>
        <begin position="2017"/>
        <end position="2039"/>
    </location>
</feature>
<dbReference type="InterPro" id="IPR017853">
    <property type="entry name" value="GH"/>
</dbReference>
<feature type="region of interest" description="Disordered" evidence="15">
    <location>
        <begin position="1943"/>
        <end position="2047"/>
    </location>
</feature>
<feature type="compositionally biased region" description="Basic and acidic residues" evidence="15">
    <location>
        <begin position="2856"/>
        <end position="2877"/>
    </location>
</feature>
<dbReference type="InterPro" id="IPR036962">
    <property type="entry name" value="Glyco_hydro_3_N_sf"/>
</dbReference>
<keyword evidence="11 14" id="KW-0119">Carbohydrate metabolism</keyword>
<dbReference type="InterPro" id="IPR013783">
    <property type="entry name" value="Ig-like_fold"/>
</dbReference>
<feature type="compositionally biased region" description="Basic and acidic residues" evidence="15">
    <location>
        <begin position="1988"/>
        <end position="2005"/>
    </location>
</feature>
<dbReference type="Gene3D" id="2.60.40.10">
    <property type="entry name" value="Immunoglobulins"/>
    <property type="match status" value="1"/>
</dbReference>
<feature type="region of interest" description="Disordered" evidence="15">
    <location>
        <begin position="2222"/>
        <end position="2244"/>
    </location>
</feature>
<comment type="subcellular location">
    <subcellularLocation>
        <location evidence="2">Secreted</location>
    </subcellularLocation>
</comment>
<feature type="compositionally biased region" description="Basic and acidic residues" evidence="15">
    <location>
        <begin position="3353"/>
        <end position="3366"/>
    </location>
</feature>
<feature type="region of interest" description="Disordered" evidence="15">
    <location>
        <begin position="2673"/>
        <end position="2706"/>
    </location>
</feature>
<feature type="region of interest" description="Disordered" evidence="15">
    <location>
        <begin position="3032"/>
        <end position="3059"/>
    </location>
</feature>
<reference evidence="19 20" key="1">
    <citation type="submission" date="2020-03" db="EMBL/GenBank/DDBJ databases">
        <title>Draft Genome Sequence of Cudoniella acicularis.</title>
        <authorList>
            <person name="Buettner E."/>
            <person name="Kellner H."/>
        </authorList>
    </citation>
    <scope>NUCLEOTIDE SEQUENCE [LARGE SCALE GENOMIC DNA]</scope>
    <source>
        <strain evidence="19 20">DSM 108380</strain>
    </source>
</reference>
<keyword evidence="16" id="KW-1133">Transmembrane helix</keyword>
<comment type="pathway">
    <text evidence="3 14">Glycan metabolism; cellulose degradation.</text>
</comment>
<dbReference type="InterPro" id="IPR050288">
    <property type="entry name" value="Cellulose_deg_GH3"/>
</dbReference>
<evidence type="ECO:0000256" key="11">
    <source>
        <dbReference type="ARBA" id="ARBA00023277"/>
    </source>
</evidence>
<feature type="region of interest" description="Disordered" evidence="15">
    <location>
        <begin position="2609"/>
        <end position="2651"/>
    </location>
</feature>
<evidence type="ECO:0000256" key="1">
    <source>
        <dbReference type="ARBA" id="ARBA00000448"/>
    </source>
</evidence>
<feature type="compositionally biased region" description="Basic and acidic residues" evidence="15">
    <location>
        <begin position="1532"/>
        <end position="1542"/>
    </location>
</feature>
<feature type="compositionally biased region" description="Pro residues" evidence="15">
    <location>
        <begin position="3319"/>
        <end position="3331"/>
    </location>
</feature>
<keyword evidence="6" id="KW-0964">Secreted</keyword>
<dbReference type="GO" id="GO:0005576">
    <property type="term" value="C:extracellular region"/>
    <property type="evidence" value="ECO:0007669"/>
    <property type="project" value="UniProtKB-SubCell"/>
</dbReference>
<dbReference type="GO" id="GO:0030245">
    <property type="term" value="P:cellulose catabolic process"/>
    <property type="evidence" value="ECO:0007669"/>
    <property type="project" value="UniProtKB-UniPathway"/>
</dbReference>
<feature type="compositionally biased region" description="Basic and acidic residues" evidence="15">
    <location>
        <begin position="2546"/>
        <end position="2557"/>
    </location>
</feature>
<evidence type="ECO:0000313" key="19">
    <source>
        <dbReference type="EMBL" id="KAF4630571.1"/>
    </source>
</evidence>
<feature type="signal peptide" evidence="17">
    <location>
        <begin position="1"/>
        <end position="18"/>
    </location>
</feature>
<evidence type="ECO:0000313" key="20">
    <source>
        <dbReference type="Proteomes" id="UP000566819"/>
    </source>
</evidence>
<feature type="compositionally biased region" description="Basic and acidic residues" evidence="15">
    <location>
        <begin position="2139"/>
        <end position="2151"/>
    </location>
</feature>
<keyword evidence="10" id="KW-0325">Glycoprotein</keyword>
<dbReference type="Gene3D" id="3.20.20.300">
    <property type="entry name" value="Glycoside hydrolase, family 3, N-terminal domain"/>
    <property type="match status" value="1"/>
</dbReference>
<feature type="region of interest" description="Disordered" evidence="15">
    <location>
        <begin position="2132"/>
        <end position="2163"/>
    </location>
</feature>
<evidence type="ECO:0000256" key="15">
    <source>
        <dbReference type="SAM" id="MobiDB-lite"/>
    </source>
</evidence>
<evidence type="ECO:0000256" key="12">
    <source>
        <dbReference type="ARBA" id="ARBA00023295"/>
    </source>
</evidence>
<dbReference type="GO" id="GO:0008422">
    <property type="term" value="F:beta-glucosidase activity"/>
    <property type="evidence" value="ECO:0007669"/>
    <property type="project" value="UniProtKB-EC"/>
</dbReference>
<dbReference type="InterPro" id="IPR026891">
    <property type="entry name" value="Fn3-like"/>
</dbReference>
<evidence type="ECO:0000256" key="17">
    <source>
        <dbReference type="SAM" id="SignalP"/>
    </source>
</evidence>
<sequence length="3402" mass="374302">MKTVLYTVATLLLCRVDAAWTNVSEVPLYGLSPPVYPTPEGEGKTSPKWSAAYEKARAFISQLDLDEKLNLTRGYQDNVCVGHTGTIPRLGFGGLCFEDAPSGIRGPDFVSAFPAGSHLAQTWDKKYMYAYGKALGEEYYGKGVNVALGPVGGPLGRVARGGRNWEGAGSDPVVTGIQMEELVKGMQDSGVIACSKHFLFNEQEYRRLPNSLGESMSSNVDDLTLHELYVWPFMNALRAGTGAIMCSYQRSNNSYSCQNSKLLNGVLKTELGFEGFVVSDWRAQQSGISTANAGLDIVMPDGGYWGKNLSQAITNGSVSITRLDDMVTRTMASFYYLDQNNSFPQSQIFSPIVQHPILDVRGDHAKIIRGIGAAGHVLVKNTNNTLPLKSPRYVSIFGYDAEVKSVPWTNPLRYGGGYEVNFGWETFNGTLIIGGGSGSNTPPYVISPFKAIQDRVITDRGIVRWDFYSENPVPEASTQVCLVFINAYASESFDRTRLTDEFSDNLVLNVADKCSNTVVVLHSAGPRVVDAWIEHDNVTAVIFGGLPGQESGNALVDVLYGDVNPSGKLVHTIAKTDEDYRTLLNATIDFSAFPQSNFTEGVYIDYRAFDRDGIEPRFEFGYGLSYTTFKYSNISIVQSGASTAEYPSTNVSIIQGGHPELWDVLFNVTAVITNIGDVAGAEVAQIYLGIPTAPVRQLRGFDKVVIEPNDSAKATFSLTRRDLSIWDVVAQQWKLQSAGYNVSELHSRNDLRPNPKPSLSVNDNLTIGHYFKTTLWTRLCDSLSYSSLVSLGWTLLYAGLSHGPQVREREHSVSSCRDKMTGIPTVREKGTWKSAHQRDDSLSPVTRGSGLQEMEPSRDLSDELPPEMEAPTKATEHEEPEIIFNQPEDKVPDSTSMSGGSASKGEVIEEPDKPEEDHEEPESMKEDEVVDPTVLIGEPSNPQQIIIKVVTQAKETDQHPESTTLDFTSLVVEENGGSKNASNLPRDAEAPEPEFNDGFQNVVDELDPVDIPQIYLAEEGSLIPEVGENIYGISSPGDATSINTSRQESLMAPKHRVWVERGLMIIWFAVTAALLAATVFLARSMDWEGMSIITATPINWFSFNLSLTQAKGIDFLAGATAAPLLIGFANYVWFSIGRGLSHPPHTTAREQDPAIRNLEAGSYNISKLISLLKSSKPRQILFAILLLFAALSSTLLCNVLAYKAIPQNPAGSGDSEEMLYQMVYIPGILLGALCSMTLSSSFALILVIHARKPLPTPNPAHEETLRLLEDQQEILRVNMTDHEVSSSRKWFLLPAFGSWTWSFPSWGLPSFKFLGPRITATPGELESLLGSPRILEAGSSTTGITKPTWRLPGISHVWHFTTKKPADELPRESTAIKTLSAQSRVNSPERVTSSTQLIRDGRQTTAIVSPISLSMKRLPRLKLPKFNIKLWYQIPQNASQDSGIGAYREQLGQSSPTPSTGKGNDRAWWSVGHEEVRPLISHSREVVVYRKRTGEEAENDPGEIISPLVETWKVVERQENYGTVDIPSGVSRQDEEFRESAEASHPQVPTEKGHKRGWWFARATLPDVEFDAAFPKWRQQTASNAGKVGESSAGPQIQASDDGPSDQYRATSNSSQTWRLPRMHIPSFSSIYDVPRSRKGKEPVRDVSEPDEFEGSREPLLGENEEEITEESLIRETQSENEACGSPNDVPQQIKIPIDGEASKPQINEHVGKIASSWFSWQQRPRERIQPATNETIQTATPNKAGISSRWRWWNLTWPRLVDVQRPITTKNHDIPRQQSPMSTTYEQFPDLEAGIASSKSMWMFGGSKKRSKRNRLVVDPVSAEADVETRLAIEDRSTFDLETGIGTKAKSNQRSYKLPTWGITWPHLVDIERVERSHTQSERTEAQVVIENRSEPLLEAGQVVKSSRPGYRLPTWGITWPHLVDVERSHAQNERIETQAVVERSVPDFETGSTQVPLAEGPASEAAETRVAIEESSIPALESEPTLTERPHPESSGLETREAADTEAESTPTERSQSRNRELETRAAIDRSTSDFEPARGQNPINEVTNCLSERPQLVATVAGSTSALEAGSTPGERPHTQNERLEVQVTIEGSSTSELVASPAPKTNGLNYKLPTWDFTWPHLVDIERSQPQIEPVDTRETRDDRTASDFEAGSSSTNRLPTQNERLETQIVVEDSSTPDLEAGSGPEFNERRYRSSSWGFTWPHLVDIERSQTQLEQVDSQETIEDRNTSDFGAGSSSTERLFRETERLGFQIAVGSSTSELEAGPGPKFKGSYKLPTWGLSWPHLVDIERPDRSHTNNEPAGAQQISSERIVEHQQDSEVAIAPQESKKHDPSQETQARNHVSDTGSSSEDNSRSLDASGSSENLKDLESPTTDNATEGRLDASTPISQTLKLSEGQTGEASSNNPGVTNSDLGQFQHLEGAAATKTQIPAKNKINRWGKAWPHITEPGSSSGKIREAVIEGQAPAISSDPVEIAQVSNESVLTPTEVTAPCHPAESPLVDQSEIPSGITSTPVPRNQMHYDWDWWGDLPWPRLAEIQKAPEKGKSVATREVDNEEPAEPPTLVELEVGERQLQVNRTELRGRSDEVRGTFSLTWPHLVDFPKRPEKGKSVGTTTKVNRHKSAAPPPADDSEGGVQSEGVRGNAHHGTFSLTWPHLVDIQTRLNKGESVAAAGEVNSDESVAPQPADDLEVEERSEEAPGKVHRRTFSLTWPHLVDVKPRPENRVSVVAAVDVDNEQLPMPHPAADLEVREGSEEVEGNVQHRAWRLTWPHLVDVQPHPDKGKSVAAEREVNSDEPAASPAPDGLQVGETPDEVGGKIFHQTWGLTWPHLVDIQPPQGNVKSITMSDVNDEPSKPHPATDLEVGERSDEVQAKFRPRSWRKHPLLDKRGVAGPSASAVFGDIEHNIVDSQTPLVLQAEESFENTSRIPDVVSDPLPTDEDSRIPAEAESNHACCEVTPEIEPSATLKGSEEELCDAEENCLVDSEARIESGEFHIVDKEEKVESQQDQPELEIAGSSCCDDALNQTLEDASIPHAEEGLTESQQNEPELEVEHSSRCCDVPEILEYAFPPHGGEGLVESRQDVELEELGSSSSCCDEDVAEASKGVSTPHIEEVLVENQQDVELGLGSSSSCCDEDVVQTSEDTPPSREEEGEGLVERRQNVEMKIASSSSWCDEPIAPEDTSILHVEEDPVESQQDKELEFASLSSCCDEAIIETAEDAFTPHVESFLEIQDKCIDPIADGKPLDTAGKSVEQGIPTGEHTEPVGNREPSETTGTPVEQDVPAIESNTETQETAKHNPSTLPPSSAPQTIIPSPEPTPTTTPPPTCEECKPPSRGEATSSTSPLLERVNRRRLEEPDSLRESNMNNSLSWWLYSRSPHIDPNDMESSLAVRQYLGL</sequence>
<comment type="catalytic activity">
    <reaction evidence="1 14">
        <text>Hydrolysis of terminal, non-reducing beta-D-glucosyl residues with release of beta-D-glucose.</text>
        <dbReference type="EC" id="3.2.1.21"/>
    </reaction>
</comment>
<dbReference type="PROSITE" id="PS00775">
    <property type="entry name" value="GLYCOSYL_HYDROL_F3"/>
    <property type="match status" value="1"/>
</dbReference>
<feature type="compositionally biased region" description="Polar residues" evidence="15">
    <location>
        <begin position="3131"/>
        <end position="3149"/>
    </location>
</feature>
<dbReference type="PANTHER" id="PTHR42715:SF5">
    <property type="entry name" value="BETA-GLUCOSIDASE M-RELATED"/>
    <property type="match status" value="1"/>
</dbReference>
<gene>
    <name evidence="19" type="ORF">G7Y89_g7569</name>
</gene>
<feature type="region of interest" description="Disordered" evidence="15">
    <location>
        <begin position="821"/>
        <end position="928"/>
    </location>
</feature>
<keyword evidence="16" id="KW-0812">Transmembrane</keyword>
<feature type="region of interest" description="Disordered" evidence="15">
    <location>
        <begin position="2780"/>
        <end position="2820"/>
    </location>
</feature>
<accession>A0A8H4RJV0</accession>
<evidence type="ECO:0000256" key="13">
    <source>
        <dbReference type="ARBA" id="ARBA00023326"/>
    </source>
</evidence>